<reference evidence="1" key="1">
    <citation type="submission" date="2015-12" db="EMBL/GenBank/DDBJ databases">
        <title>Update maize B73 reference genome by single molecule sequencing technologies.</title>
        <authorList>
            <consortium name="Maize Genome Sequencing Project"/>
            <person name="Ware D."/>
        </authorList>
    </citation>
    <scope>NUCLEOTIDE SEQUENCE</scope>
    <source>
        <tissue evidence="1">Seedling</tissue>
    </source>
</reference>
<protein>
    <recommendedName>
        <fullName evidence="2">Disease resistance protein</fullName>
    </recommendedName>
</protein>
<dbReference type="OMA" id="CPLLELQ"/>
<dbReference type="Gene3D" id="3.80.10.10">
    <property type="entry name" value="Ribonuclease Inhibitor"/>
    <property type="match status" value="2"/>
</dbReference>
<dbReference type="SUPFAM" id="SSF52058">
    <property type="entry name" value="L domain-like"/>
    <property type="match status" value="1"/>
</dbReference>
<evidence type="ECO:0000313" key="1">
    <source>
        <dbReference type="EMBL" id="AQK58364.1"/>
    </source>
</evidence>
<evidence type="ECO:0008006" key="2">
    <source>
        <dbReference type="Google" id="ProtNLM"/>
    </source>
</evidence>
<gene>
    <name evidence="1" type="ORF">ZEAMMB73_Zm00001d052926</name>
</gene>
<dbReference type="InParanoid" id="A0A1D6QKX6"/>
<name>A0A1D6QKX6_MAIZE</name>
<dbReference type="AlphaFoldDB" id="A0A1D6QKX6"/>
<dbReference type="PANTHER" id="PTHR34630">
    <property type="entry name" value="OS11G0677101 PROTEIN"/>
    <property type="match status" value="1"/>
</dbReference>
<dbReference type="SMR" id="A0A1D6QKX6"/>
<accession>A0A1D6QKX6</accession>
<proteinExistence type="predicted"/>
<dbReference type="PANTHER" id="PTHR34630:SF98">
    <property type="entry name" value="LEUCINE-RICH REPEAT DOMAIN, L DOMAIN-CONTAINING PROTEIN"/>
    <property type="match status" value="1"/>
</dbReference>
<sequence>MAYFQSFEQICLDICPEQGSELVLSPDTWLPFELRLLKFGIESSGGVPPFHRGFSTLDKLEIRGCPKLEALMDLEEMKVLQSLVIVDCPSLYILPEMKFPPLLGSLTVEGCHKLQSLPLNTSDPSMFTELEVSDCQGLMYIASLSRLSNLENLVLLHCPLLELQELLPAIPESVVVFLCPKLKKWCGIQNIEYLENLSDMSQEVNI</sequence>
<dbReference type="EMBL" id="CM000780">
    <property type="protein sequence ID" value="AQK58364.1"/>
    <property type="molecule type" value="Genomic_DNA"/>
</dbReference>
<organism evidence="1">
    <name type="scientific">Zea mays</name>
    <name type="common">Maize</name>
    <dbReference type="NCBI Taxonomy" id="4577"/>
    <lineage>
        <taxon>Eukaryota</taxon>
        <taxon>Viridiplantae</taxon>
        <taxon>Streptophyta</taxon>
        <taxon>Embryophyta</taxon>
        <taxon>Tracheophyta</taxon>
        <taxon>Spermatophyta</taxon>
        <taxon>Magnoliopsida</taxon>
        <taxon>Liliopsida</taxon>
        <taxon>Poales</taxon>
        <taxon>Poaceae</taxon>
        <taxon>PACMAD clade</taxon>
        <taxon>Panicoideae</taxon>
        <taxon>Andropogonodae</taxon>
        <taxon>Andropogoneae</taxon>
        <taxon>Tripsacinae</taxon>
        <taxon>Zea</taxon>
    </lineage>
</organism>
<dbReference type="InterPro" id="IPR032675">
    <property type="entry name" value="LRR_dom_sf"/>
</dbReference>